<organism evidence="2 3">
    <name type="scientific">Pseudidiomarina atlantica</name>
    <dbReference type="NCBI Taxonomy" id="1517416"/>
    <lineage>
        <taxon>Bacteria</taxon>
        <taxon>Pseudomonadati</taxon>
        <taxon>Pseudomonadota</taxon>
        <taxon>Gammaproteobacteria</taxon>
        <taxon>Alteromonadales</taxon>
        <taxon>Idiomarinaceae</taxon>
        <taxon>Pseudidiomarina</taxon>
    </lineage>
</organism>
<dbReference type="InterPro" id="IPR027417">
    <property type="entry name" value="P-loop_NTPase"/>
</dbReference>
<dbReference type="AlphaFoldDB" id="A0A094IT23"/>
<reference evidence="2 3" key="1">
    <citation type="submission" date="2014-06" db="EMBL/GenBank/DDBJ databases">
        <title>Draft genome sequence of Idiomarina sp. MCCC 1A10513.</title>
        <authorList>
            <person name="Du J."/>
            <person name="Lai Q."/>
            <person name="Shao Z."/>
        </authorList>
    </citation>
    <scope>NUCLEOTIDE SEQUENCE [LARGE SCALE GENOMIC DNA]</scope>
    <source>
        <strain evidence="2 3">MCCC 1A10513</strain>
    </source>
</reference>
<dbReference type="InterPro" id="IPR052026">
    <property type="entry name" value="ExeA_AAA_ATPase_DNA-bind"/>
</dbReference>
<evidence type="ECO:0000313" key="2">
    <source>
        <dbReference type="EMBL" id="KFZ28984.1"/>
    </source>
</evidence>
<dbReference type="Pfam" id="PF13401">
    <property type="entry name" value="AAA_22"/>
    <property type="match status" value="1"/>
</dbReference>
<dbReference type="CDD" id="cd00009">
    <property type="entry name" value="AAA"/>
    <property type="match status" value="1"/>
</dbReference>
<dbReference type="RefSeq" id="WP_034731216.1">
    <property type="nucleotide sequence ID" value="NZ_JPIN01000005.1"/>
</dbReference>
<dbReference type="PANTHER" id="PTHR35894">
    <property type="entry name" value="GENERAL SECRETION PATHWAY PROTEIN A-RELATED"/>
    <property type="match status" value="1"/>
</dbReference>
<dbReference type="eggNOG" id="COG3267">
    <property type="taxonomic scope" value="Bacteria"/>
</dbReference>
<dbReference type="STRING" id="1517416.IDAT_04720"/>
<comment type="caution">
    <text evidence="2">The sequence shown here is derived from an EMBL/GenBank/DDBJ whole genome shotgun (WGS) entry which is preliminary data.</text>
</comment>
<dbReference type="OrthoDB" id="9780149at2"/>
<protein>
    <submittedName>
        <fullName evidence="2">ATPase AAA</fullName>
    </submittedName>
</protein>
<evidence type="ECO:0000313" key="3">
    <source>
        <dbReference type="Proteomes" id="UP000053718"/>
    </source>
</evidence>
<gene>
    <name evidence="2" type="ORF">IDAT_04720</name>
</gene>
<dbReference type="GO" id="GO:0016887">
    <property type="term" value="F:ATP hydrolysis activity"/>
    <property type="evidence" value="ECO:0007669"/>
    <property type="project" value="InterPro"/>
</dbReference>
<evidence type="ECO:0000259" key="1">
    <source>
        <dbReference type="Pfam" id="PF13401"/>
    </source>
</evidence>
<accession>A0A094IT23</accession>
<proteinExistence type="predicted"/>
<dbReference type="InterPro" id="IPR049945">
    <property type="entry name" value="AAA_22"/>
</dbReference>
<feature type="domain" description="ORC1/DEAH AAA+ ATPase" evidence="1">
    <location>
        <begin position="42"/>
        <end position="171"/>
    </location>
</feature>
<dbReference type="EMBL" id="JPIN01000005">
    <property type="protein sequence ID" value="KFZ28984.1"/>
    <property type="molecule type" value="Genomic_DNA"/>
</dbReference>
<name>A0A094IT23_9GAMM</name>
<keyword evidence="3" id="KW-1185">Reference proteome</keyword>
<dbReference type="SUPFAM" id="SSF52540">
    <property type="entry name" value="P-loop containing nucleoside triphosphate hydrolases"/>
    <property type="match status" value="1"/>
</dbReference>
<dbReference type="Gene3D" id="3.40.50.300">
    <property type="entry name" value="P-loop containing nucleotide triphosphate hydrolases"/>
    <property type="match status" value="1"/>
</dbReference>
<dbReference type="PANTHER" id="PTHR35894:SF7">
    <property type="entry name" value="GENERAL SECRETION PATHWAY PROTEIN A-RELATED"/>
    <property type="match status" value="1"/>
</dbReference>
<dbReference type="Proteomes" id="UP000053718">
    <property type="component" value="Unassembled WGS sequence"/>
</dbReference>
<sequence>MYQTHFGLIELPFTLTPNTSFYCDLESHRNAFEVLVTALEAGEGFIKVVGEVGTGKTLLCRKLLNELPDHYVTAYIPNPYLTPSEMRAHIARELQVQMPQVRSEQLLTQAIQERLVEISREGKMAVIVVDEAQALPSHTLEALRLVSNLETESRKLLHIVLFGQPELDERLATREHRQLRQRITFSYNLQAMSMTELARYISHRLHVAGYQGPALFSARVVKLLHQASRGVPRLVNILCHKVLLLCYGEGVYQVKPKHVRLAVADTEDVSLGKSHWWWSLVSIAGLALALVWSWQAGWLTEYWS</sequence>